<dbReference type="NCBIfam" id="NF009131">
    <property type="entry name" value="PRK12484.1"/>
    <property type="match status" value="1"/>
</dbReference>
<dbReference type="InterPro" id="IPR006405">
    <property type="entry name" value="Nic_PRibTrfase_pncB"/>
</dbReference>
<gene>
    <name evidence="13" type="ORF">HZU40_27585</name>
</gene>
<protein>
    <recommendedName>
        <fullName evidence="3 9">Nicotinate phosphoribosyltransferase</fullName>
        <ecNumber evidence="3 9">6.3.4.21</ecNumber>
    </recommendedName>
</protein>
<comment type="catalytic activity">
    <reaction evidence="8 9">
        <text>5-phospho-alpha-D-ribose 1-diphosphate + nicotinate + ATP + H2O = nicotinate beta-D-ribonucleotide + ADP + phosphate + diphosphate</text>
        <dbReference type="Rhea" id="RHEA:36163"/>
        <dbReference type="ChEBI" id="CHEBI:15377"/>
        <dbReference type="ChEBI" id="CHEBI:30616"/>
        <dbReference type="ChEBI" id="CHEBI:32544"/>
        <dbReference type="ChEBI" id="CHEBI:33019"/>
        <dbReference type="ChEBI" id="CHEBI:43474"/>
        <dbReference type="ChEBI" id="CHEBI:57502"/>
        <dbReference type="ChEBI" id="CHEBI:58017"/>
        <dbReference type="ChEBI" id="CHEBI:456216"/>
        <dbReference type="EC" id="6.3.4.21"/>
    </reaction>
</comment>
<evidence type="ECO:0000259" key="11">
    <source>
        <dbReference type="Pfam" id="PF04095"/>
    </source>
</evidence>
<evidence type="ECO:0000256" key="7">
    <source>
        <dbReference type="ARBA" id="ARBA00022679"/>
    </source>
</evidence>
<dbReference type="GO" id="GO:0016757">
    <property type="term" value="F:glycosyltransferase activity"/>
    <property type="evidence" value="ECO:0007669"/>
    <property type="project" value="UniProtKB-KW"/>
</dbReference>
<dbReference type="InterPro" id="IPR013785">
    <property type="entry name" value="Aldolase_TIM"/>
</dbReference>
<feature type="compositionally biased region" description="Basic and acidic residues" evidence="10">
    <location>
        <begin position="16"/>
        <end position="28"/>
    </location>
</feature>
<dbReference type="GO" id="GO:0004516">
    <property type="term" value="F:nicotinate phosphoribosyltransferase activity"/>
    <property type="evidence" value="ECO:0007669"/>
    <property type="project" value="UniProtKB-UniRule"/>
</dbReference>
<evidence type="ECO:0000256" key="6">
    <source>
        <dbReference type="ARBA" id="ARBA00022642"/>
    </source>
</evidence>
<evidence type="ECO:0000313" key="13">
    <source>
        <dbReference type="EMBL" id="QNJ91900.1"/>
    </source>
</evidence>
<keyword evidence="4" id="KW-0597">Phosphoprotein</keyword>
<feature type="domain" description="Nicotinate phosphoribosyltransferase N-terminal" evidence="12">
    <location>
        <begin position="42"/>
        <end position="164"/>
    </location>
</feature>
<name>A0A7G8PC34_9MYCO</name>
<comment type="function">
    <text evidence="9">Catalyzes the first step in the biosynthesis of NAD from nicotinic acid, the ATP-dependent synthesis of beta-nicotinate D-ribonucleotide from nicotinate and 5-phospho-D-ribose 1-phosphate.</text>
</comment>
<dbReference type="GO" id="GO:0005829">
    <property type="term" value="C:cytosol"/>
    <property type="evidence" value="ECO:0007669"/>
    <property type="project" value="TreeGrafter"/>
</dbReference>
<organism evidence="13 14">
    <name type="scientific">Mycolicibacterium fluoranthenivorans</name>
    <dbReference type="NCBI Taxonomy" id="258505"/>
    <lineage>
        <taxon>Bacteria</taxon>
        <taxon>Bacillati</taxon>
        <taxon>Actinomycetota</taxon>
        <taxon>Actinomycetes</taxon>
        <taxon>Mycobacteriales</taxon>
        <taxon>Mycobacteriaceae</taxon>
        <taxon>Mycolicibacterium</taxon>
    </lineage>
</organism>
<dbReference type="InterPro" id="IPR041525">
    <property type="entry name" value="N/Namide_PRibTrfase"/>
</dbReference>
<evidence type="ECO:0000256" key="1">
    <source>
        <dbReference type="ARBA" id="ARBA00004952"/>
    </source>
</evidence>
<dbReference type="UniPathway" id="UPA00253">
    <property type="reaction ID" value="UER00457"/>
</dbReference>
<feature type="domain" description="Nicotinate/nicotinamide phosphoribosyltransferase" evidence="11">
    <location>
        <begin position="186"/>
        <end position="388"/>
    </location>
</feature>
<dbReference type="Gene3D" id="3.20.20.70">
    <property type="entry name" value="Aldolase class I"/>
    <property type="match status" value="1"/>
</dbReference>
<dbReference type="EC" id="6.3.4.21" evidence="3 9"/>
<evidence type="ECO:0000256" key="3">
    <source>
        <dbReference type="ARBA" id="ARBA00013236"/>
    </source>
</evidence>
<dbReference type="EMBL" id="CP059894">
    <property type="protein sequence ID" value="QNJ91900.1"/>
    <property type="molecule type" value="Genomic_DNA"/>
</dbReference>
<dbReference type="Gene3D" id="3.20.140.10">
    <property type="entry name" value="nicotinate phosphoribosyltransferase"/>
    <property type="match status" value="2"/>
</dbReference>
<evidence type="ECO:0000256" key="2">
    <source>
        <dbReference type="ARBA" id="ARBA00010897"/>
    </source>
</evidence>
<dbReference type="InterPro" id="IPR036068">
    <property type="entry name" value="Nicotinate_pribotase-like_C"/>
</dbReference>
<accession>A0A7G8PC34</accession>
<evidence type="ECO:0000259" key="12">
    <source>
        <dbReference type="Pfam" id="PF17767"/>
    </source>
</evidence>
<evidence type="ECO:0000313" key="14">
    <source>
        <dbReference type="Proteomes" id="UP000515498"/>
    </source>
</evidence>
<evidence type="ECO:0000256" key="4">
    <source>
        <dbReference type="ARBA" id="ARBA00022553"/>
    </source>
</evidence>
<comment type="PTM">
    <text evidence="9">Transiently phosphorylated on a His residue during the reaction cycle. Phosphorylation strongly increases the affinity for substrates and increases the rate of nicotinate D-ribonucleotide production. Dephosphorylation regenerates the low-affinity form of the enzyme, leading to product release.</text>
</comment>
<comment type="similarity">
    <text evidence="2 9">Belongs to the NAPRTase family.</text>
</comment>
<dbReference type="Pfam" id="PF17767">
    <property type="entry name" value="NAPRTase_N"/>
    <property type="match status" value="1"/>
</dbReference>
<proteinExistence type="inferred from homology"/>
<dbReference type="PANTHER" id="PTHR11098:SF8">
    <property type="entry name" value="NICOTINATE PHOSPHORIBOSYLTRANSFERASE PNCB1"/>
    <property type="match status" value="1"/>
</dbReference>
<dbReference type="AlphaFoldDB" id="A0A7G8PC34"/>
<evidence type="ECO:0000256" key="8">
    <source>
        <dbReference type="ARBA" id="ARBA00048668"/>
    </source>
</evidence>
<reference evidence="13 14" key="1">
    <citation type="submission" date="2020-07" db="EMBL/GenBank/DDBJ databases">
        <title>Draft genome sequence of four isobutane-metabolizing strains capable of cometabolically degrading diverse ether contaminants.</title>
        <authorList>
            <person name="Chen W."/>
            <person name="Faulkner N."/>
            <person name="Smith C."/>
            <person name="Hyman M."/>
        </authorList>
    </citation>
    <scope>NUCLEOTIDE SEQUENCE [LARGE SCALE GENOMIC DNA]</scope>
    <source>
        <strain evidence="13 14">2A</strain>
    </source>
</reference>
<feature type="compositionally biased region" description="Polar residues" evidence="10">
    <location>
        <begin position="1"/>
        <end position="11"/>
    </location>
</feature>
<keyword evidence="6 9" id="KW-0662">Pyridine nucleotide biosynthesis</keyword>
<dbReference type="GO" id="GO:0034355">
    <property type="term" value="P:NAD+ biosynthetic process via the salvage pathway"/>
    <property type="evidence" value="ECO:0007669"/>
    <property type="project" value="TreeGrafter"/>
</dbReference>
<dbReference type="Proteomes" id="UP000515498">
    <property type="component" value="Chromosome"/>
</dbReference>
<dbReference type="InterPro" id="IPR040727">
    <property type="entry name" value="NAPRTase_N"/>
</dbReference>
<dbReference type="PANTHER" id="PTHR11098">
    <property type="entry name" value="NICOTINATE PHOSPHORIBOSYLTRANSFERASE"/>
    <property type="match status" value="1"/>
</dbReference>
<evidence type="ECO:0000256" key="10">
    <source>
        <dbReference type="SAM" id="MobiDB-lite"/>
    </source>
</evidence>
<dbReference type="InterPro" id="IPR007229">
    <property type="entry name" value="Nic_PRibTrfase-Fam"/>
</dbReference>
<dbReference type="KEGG" id="mflu:HZU40_27585"/>
<feature type="region of interest" description="Disordered" evidence="10">
    <location>
        <begin position="1"/>
        <end position="28"/>
    </location>
</feature>
<keyword evidence="13" id="KW-0328">Glycosyltransferase</keyword>
<keyword evidence="7 9" id="KW-0808">Transferase</keyword>
<dbReference type="SUPFAM" id="SSF51690">
    <property type="entry name" value="Nicotinate/Quinolinate PRTase C-terminal domain-like"/>
    <property type="match status" value="1"/>
</dbReference>
<comment type="pathway">
    <text evidence="1 9">Cofactor biosynthesis; NAD(+) biosynthesis; nicotinate D-ribonucleotide from nicotinate: step 1/1.</text>
</comment>
<keyword evidence="5 9" id="KW-0436">Ligase</keyword>
<dbReference type="NCBIfam" id="TIGR01513">
    <property type="entry name" value="NAPRTase_put"/>
    <property type="match status" value="1"/>
</dbReference>
<dbReference type="NCBIfam" id="NF006698">
    <property type="entry name" value="PRK09243.1-5"/>
    <property type="match status" value="1"/>
</dbReference>
<evidence type="ECO:0000256" key="9">
    <source>
        <dbReference type="RuleBase" id="RU365100"/>
    </source>
</evidence>
<dbReference type="Pfam" id="PF04095">
    <property type="entry name" value="NAPRTase"/>
    <property type="match status" value="1"/>
</dbReference>
<dbReference type="SUPFAM" id="SSF54675">
    <property type="entry name" value="Nicotinate/Quinolinate PRTase N-terminal domain-like"/>
    <property type="match status" value="1"/>
</dbReference>
<sequence>MLLTGTRTSPRWGNHAAEDTGARSRAENRNGAVTVASVSTALLTDKYELTMLAAALRDGSAHRRCTFEVFARRLPEGRRYGVVAGTGRFLEALEDFTFDDDALASVSGFLDPATLEFLASYRFAGDVDGYAEGELYFPESPVLSVHGSFAECVILETLVLSILNHDSAVASAAARMVSAAEGRPLIEMGSRRTHEQAAIAAARAAWIAGFAGTSNLAAQRAYGVPALGTSAHAFTLLHTADTGPDDRAARDRSERSAFAAQVDALGVGTTLLVDTYDITSGVANAIAVAGPELGAVRIDSGDLGVLVRQVRDQLDALGATGTKIVVSSDLDEFAIAALRAEPVDSYGVGTSLVTGSGAPTAGMVYKLVEVDGRPVQKRSAHKESHGGRKAALRLAKPSGTVVEEVVYRQGHRPEIGGELTARPLTVELVRAGTRVHDDNDLAAARDRVTAGLRSLPWDGLGLSKGDPAIPTRLPAPA</sequence>
<evidence type="ECO:0000256" key="5">
    <source>
        <dbReference type="ARBA" id="ARBA00022598"/>
    </source>
</evidence>
<dbReference type="PIRSF" id="PIRSF000484">
    <property type="entry name" value="NAPRT"/>
    <property type="match status" value="1"/>
</dbReference>